<evidence type="ECO:0000259" key="2">
    <source>
        <dbReference type="Pfam" id="PF07859"/>
    </source>
</evidence>
<evidence type="ECO:0000313" key="4">
    <source>
        <dbReference type="Proteomes" id="UP001610335"/>
    </source>
</evidence>
<dbReference type="InterPro" id="IPR050300">
    <property type="entry name" value="GDXG_lipolytic_enzyme"/>
</dbReference>
<keyword evidence="4" id="KW-1185">Reference proteome</keyword>
<name>A0ABR4J0Z0_9EURO</name>
<gene>
    <name evidence="3" type="ORF">BDW59DRAFT_156503</name>
</gene>
<sequence>MTLSRDIRQFVAGHGNAWNLDINAVCEEFFEKRHRQQSQPSLDQIQCQKGIKYGPGERHRLDVYWPGTVDVSVENPTPDRPVVVYFHGGGFRAGDNDISEHMHGNIARFFASRGMIGVLATYRLLPSARYPDGMHDVAAASRWAHEKVARYGGDPNKVVLIGQSAGGAHLAMAHFADLLRQPKETSRTFPRAIILQSVPFWYDLRQGRRRVNMRQYYGTDDHQDILLRSAGGAFKTAAHCPPDDVPIYVTVGEFDPEEVVNGNLMFIQDWLQRFKRMPHFEVLKGHNHISYALAVGLDDDEVGPSIVRYIEGIVE</sequence>
<reference evidence="3 4" key="1">
    <citation type="submission" date="2024-07" db="EMBL/GenBank/DDBJ databases">
        <title>Section-level genome sequencing and comparative genomics of Aspergillus sections Usti and Cavernicolus.</title>
        <authorList>
            <consortium name="Lawrence Berkeley National Laboratory"/>
            <person name="Nybo J.L."/>
            <person name="Vesth T.C."/>
            <person name="Theobald S."/>
            <person name="Frisvad J.C."/>
            <person name="Larsen T.O."/>
            <person name="Kjaerboelling I."/>
            <person name="Rothschild-Mancinelli K."/>
            <person name="Lyhne E.K."/>
            <person name="Kogle M.E."/>
            <person name="Barry K."/>
            <person name="Clum A."/>
            <person name="Na H."/>
            <person name="Ledsgaard L."/>
            <person name="Lin J."/>
            <person name="Lipzen A."/>
            <person name="Kuo A."/>
            <person name="Riley R."/>
            <person name="Mondo S."/>
            <person name="LaButti K."/>
            <person name="Haridas S."/>
            <person name="Pangalinan J."/>
            <person name="Salamov A.A."/>
            <person name="Simmons B.A."/>
            <person name="Magnuson J.K."/>
            <person name="Chen J."/>
            <person name="Drula E."/>
            <person name="Henrissat B."/>
            <person name="Wiebenga A."/>
            <person name="Lubbers R.J."/>
            <person name="Gomes A.C."/>
            <person name="Makela M.R."/>
            <person name="Stajich J."/>
            <person name="Grigoriev I.V."/>
            <person name="Mortensen U.H."/>
            <person name="De vries R.P."/>
            <person name="Baker S.E."/>
            <person name="Andersen M.R."/>
        </authorList>
    </citation>
    <scope>NUCLEOTIDE SEQUENCE [LARGE SCALE GENOMIC DNA]</scope>
    <source>
        <strain evidence="3 4">CBS 600.67</strain>
    </source>
</reference>
<evidence type="ECO:0000313" key="3">
    <source>
        <dbReference type="EMBL" id="KAL2833706.1"/>
    </source>
</evidence>
<protein>
    <submittedName>
        <fullName evidence="3">Alpha/beta-hydrolase</fullName>
    </submittedName>
</protein>
<dbReference type="InterPro" id="IPR029058">
    <property type="entry name" value="AB_hydrolase_fold"/>
</dbReference>
<dbReference type="Gene3D" id="3.40.50.1820">
    <property type="entry name" value="alpha/beta hydrolase"/>
    <property type="match status" value="1"/>
</dbReference>
<evidence type="ECO:0000256" key="1">
    <source>
        <dbReference type="ARBA" id="ARBA00022801"/>
    </source>
</evidence>
<comment type="caution">
    <text evidence="3">The sequence shown here is derived from an EMBL/GenBank/DDBJ whole genome shotgun (WGS) entry which is preliminary data.</text>
</comment>
<dbReference type="EMBL" id="JBFXLS010000003">
    <property type="protein sequence ID" value="KAL2833706.1"/>
    <property type="molecule type" value="Genomic_DNA"/>
</dbReference>
<dbReference type="SUPFAM" id="SSF53474">
    <property type="entry name" value="alpha/beta-Hydrolases"/>
    <property type="match status" value="1"/>
</dbReference>
<organism evidence="3 4">
    <name type="scientific">Aspergillus cavernicola</name>
    <dbReference type="NCBI Taxonomy" id="176166"/>
    <lineage>
        <taxon>Eukaryota</taxon>
        <taxon>Fungi</taxon>
        <taxon>Dikarya</taxon>
        <taxon>Ascomycota</taxon>
        <taxon>Pezizomycotina</taxon>
        <taxon>Eurotiomycetes</taxon>
        <taxon>Eurotiomycetidae</taxon>
        <taxon>Eurotiales</taxon>
        <taxon>Aspergillaceae</taxon>
        <taxon>Aspergillus</taxon>
        <taxon>Aspergillus subgen. Nidulantes</taxon>
    </lineage>
</organism>
<feature type="domain" description="Alpha/beta hydrolase fold-3" evidence="2">
    <location>
        <begin position="83"/>
        <end position="228"/>
    </location>
</feature>
<proteinExistence type="predicted"/>
<dbReference type="Proteomes" id="UP001610335">
    <property type="component" value="Unassembled WGS sequence"/>
</dbReference>
<dbReference type="PANTHER" id="PTHR48081">
    <property type="entry name" value="AB HYDROLASE SUPERFAMILY PROTEIN C4A8.06C"/>
    <property type="match status" value="1"/>
</dbReference>
<keyword evidence="1" id="KW-0378">Hydrolase</keyword>
<dbReference type="InterPro" id="IPR013094">
    <property type="entry name" value="AB_hydrolase_3"/>
</dbReference>
<dbReference type="Pfam" id="PF07859">
    <property type="entry name" value="Abhydrolase_3"/>
    <property type="match status" value="1"/>
</dbReference>
<accession>A0ABR4J0Z0</accession>